<reference evidence="2 3" key="1">
    <citation type="submission" date="2024-03" db="EMBL/GenBank/DDBJ databases">
        <title>Actinomycetospora sp. OC33-EN06, a novel actinomycete isolated from wild orchid (Aerides multiflora).</title>
        <authorList>
            <person name="Suriyachadkun C."/>
        </authorList>
    </citation>
    <scope>NUCLEOTIDE SEQUENCE [LARGE SCALE GENOMIC DNA]</scope>
    <source>
        <strain evidence="2 3">OC33-EN06</strain>
    </source>
</reference>
<dbReference type="RefSeq" id="WP_337714611.1">
    <property type="nucleotide sequence ID" value="NZ_JBBEGL010000004.1"/>
</dbReference>
<feature type="transmembrane region" description="Helical" evidence="1">
    <location>
        <begin position="152"/>
        <end position="185"/>
    </location>
</feature>
<dbReference type="Proteomes" id="UP001370100">
    <property type="component" value="Unassembled WGS sequence"/>
</dbReference>
<protein>
    <submittedName>
        <fullName evidence="2">Uncharacterized protein</fullName>
    </submittedName>
</protein>
<comment type="caution">
    <text evidence="2">The sequence shown here is derived from an EMBL/GenBank/DDBJ whole genome shotgun (WGS) entry which is preliminary data.</text>
</comment>
<gene>
    <name evidence="2" type="ORF">WCD41_16795</name>
</gene>
<feature type="transmembrane region" description="Helical" evidence="1">
    <location>
        <begin position="6"/>
        <end position="31"/>
    </location>
</feature>
<accession>A0ABU8N6U8</accession>
<keyword evidence="1" id="KW-0472">Membrane</keyword>
<feature type="transmembrane region" description="Helical" evidence="1">
    <location>
        <begin position="70"/>
        <end position="88"/>
    </location>
</feature>
<evidence type="ECO:0000313" key="3">
    <source>
        <dbReference type="Proteomes" id="UP001370100"/>
    </source>
</evidence>
<feature type="transmembrane region" description="Helical" evidence="1">
    <location>
        <begin position="43"/>
        <end position="64"/>
    </location>
</feature>
<feature type="transmembrane region" description="Helical" evidence="1">
    <location>
        <begin position="119"/>
        <end position="140"/>
    </location>
</feature>
<keyword evidence="3" id="KW-1185">Reference proteome</keyword>
<organism evidence="2 3">
    <name type="scientific">Actinomycetospora aeridis</name>
    <dbReference type="NCBI Taxonomy" id="3129231"/>
    <lineage>
        <taxon>Bacteria</taxon>
        <taxon>Bacillati</taxon>
        <taxon>Actinomycetota</taxon>
        <taxon>Actinomycetes</taxon>
        <taxon>Pseudonocardiales</taxon>
        <taxon>Pseudonocardiaceae</taxon>
        <taxon>Actinomycetospora</taxon>
    </lineage>
</organism>
<dbReference type="EMBL" id="JBBEGL010000004">
    <property type="protein sequence ID" value="MEJ2888122.1"/>
    <property type="molecule type" value="Genomic_DNA"/>
</dbReference>
<sequence>MDDLLLARLAGPIAILAGALLVLTDLGRLVAGRDVADIAGDPLTILANAGFAVAFAVLAVAPVAVYLRDARALGSLGAVATVVALVGTSQFGGNMWFDGFAAPWLAAVAPGVFATDRSALLVVGALAGYVLFGLGWALYGTALLRARVHPRAVGVAFVVSGVLSLGAGAAGFACPLGLTVAVLGWRLSRPRSPATPPPAARAR</sequence>
<keyword evidence="1" id="KW-0812">Transmembrane</keyword>
<proteinExistence type="predicted"/>
<name>A0ABU8N6U8_9PSEU</name>
<evidence type="ECO:0000313" key="2">
    <source>
        <dbReference type="EMBL" id="MEJ2888122.1"/>
    </source>
</evidence>
<keyword evidence="1" id="KW-1133">Transmembrane helix</keyword>
<evidence type="ECO:0000256" key="1">
    <source>
        <dbReference type="SAM" id="Phobius"/>
    </source>
</evidence>